<evidence type="ECO:0000256" key="1">
    <source>
        <dbReference type="SAM" id="MobiDB-lite"/>
    </source>
</evidence>
<feature type="compositionally biased region" description="Acidic residues" evidence="1">
    <location>
        <begin position="28"/>
        <end position="37"/>
    </location>
</feature>
<keyword evidence="3" id="KW-1185">Reference proteome</keyword>
<evidence type="ECO:0000313" key="2">
    <source>
        <dbReference type="EMBL" id="OWY91316.1"/>
    </source>
</evidence>
<proteinExistence type="predicted"/>
<accession>A0A225UFF1</accession>
<dbReference type="STRING" id="4795.A0A225UFF1"/>
<gene>
    <name evidence="2" type="ORF">PHMEG_00040149</name>
</gene>
<dbReference type="Proteomes" id="UP000198211">
    <property type="component" value="Unassembled WGS sequence"/>
</dbReference>
<dbReference type="AlphaFoldDB" id="A0A225UFF1"/>
<feature type="compositionally biased region" description="Basic and acidic residues" evidence="1">
    <location>
        <begin position="1"/>
        <end position="18"/>
    </location>
</feature>
<evidence type="ECO:0000313" key="3">
    <source>
        <dbReference type="Proteomes" id="UP000198211"/>
    </source>
</evidence>
<reference evidence="3" key="1">
    <citation type="submission" date="2017-03" db="EMBL/GenBank/DDBJ databases">
        <title>Phytopthora megakarya and P. palmivora, two closely related causual agents of cacao black pod achieved similar genome size and gene model numbers by different mechanisms.</title>
        <authorList>
            <person name="Ali S."/>
            <person name="Shao J."/>
            <person name="Larry D.J."/>
            <person name="Kronmiller B."/>
            <person name="Shen D."/>
            <person name="Strem M.D."/>
            <person name="Melnick R.L."/>
            <person name="Guiltinan M.J."/>
            <person name="Tyler B.M."/>
            <person name="Meinhardt L.W."/>
            <person name="Bailey B.A."/>
        </authorList>
    </citation>
    <scope>NUCLEOTIDE SEQUENCE [LARGE SCALE GENOMIC DNA]</scope>
    <source>
        <strain evidence="3">zdho120</strain>
    </source>
</reference>
<feature type="region of interest" description="Disordered" evidence="1">
    <location>
        <begin position="1"/>
        <end position="37"/>
    </location>
</feature>
<name>A0A225UFF1_9STRA</name>
<organism evidence="2 3">
    <name type="scientific">Phytophthora megakarya</name>
    <dbReference type="NCBI Taxonomy" id="4795"/>
    <lineage>
        <taxon>Eukaryota</taxon>
        <taxon>Sar</taxon>
        <taxon>Stramenopiles</taxon>
        <taxon>Oomycota</taxon>
        <taxon>Peronosporomycetes</taxon>
        <taxon>Peronosporales</taxon>
        <taxon>Peronosporaceae</taxon>
        <taxon>Phytophthora</taxon>
    </lineage>
</organism>
<protein>
    <submittedName>
        <fullName evidence="2">Uncharacterized protein</fullName>
    </submittedName>
</protein>
<comment type="caution">
    <text evidence="2">The sequence shown here is derived from an EMBL/GenBank/DDBJ whole genome shotgun (WGS) entry which is preliminary data.</text>
</comment>
<feature type="region of interest" description="Disordered" evidence="1">
    <location>
        <begin position="105"/>
        <end position="125"/>
    </location>
</feature>
<sequence length="231" mass="25193">MDHIIKSGLLRVDHEHQPENQGEADSTVQDDCDGSEAEDVVRPSQIDTFVQLSQGIVQALFGSPTPSEVDLSQGAVRRAFDISQDGLHYEPSAQDVMEDVTRLQRLSEDSGAESPDSDAPVASRLRPRRDFKCDVNFVGANENPSDDADFSSGVSYDGVLNNDEEDVVVRGVLDGEDDTISDANAVELDETFLASLDIGGQLSKSAKEKRTETLRAMRLTQPSSNFKFADE</sequence>
<dbReference type="EMBL" id="NBNE01020531">
    <property type="protein sequence ID" value="OWY91316.1"/>
    <property type="molecule type" value="Genomic_DNA"/>
</dbReference>
<dbReference type="OrthoDB" id="127502at2759"/>